<evidence type="ECO:0000313" key="2">
    <source>
        <dbReference type="Proteomes" id="UP001235966"/>
    </source>
</evidence>
<comment type="caution">
    <text evidence="1">The sequence shown here is derived from an EMBL/GenBank/DDBJ whole genome shotgun (WGS) entry which is preliminary data.</text>
</comment>
<gene>
    <name evidence="1" type="ORF">J2S49_000156</name>
</gene>
<dbReference type="EMBL" id="JAUSQW010000001">
    <property type="protein sequence ID" value="MDP9800080.1"/>
    <property type="molecule type" value="Genomic_DNA"/>
</dbReference>
<reference evidence="1 2" key="1">
    <citation type="submission" date="2023-07" db="EMBL/GenBank/DDBJ databases">
        <title>Sequencing the genomes of 1000 actinobacteria strains.</title>
        <authorList>
            <person name="Klenk H.-P."/>
        </authorList>
    </citation>
    <scope>NUCLEOTIDE SEQUENCE [LARGE SCALE GENOMIC DNA]</scope>
    <source>
        <strain evidence="1 2">DSM 102162</strain>
    </source>
</reference>
<accession>A0ABT9N8Q6</accession>
<dbReference type="RefSeq" id="WP_278057532.1">
    <property type="nucleotide sequence ID" value="NZ_CP121247.1"/>
</dbReference>
<evidence type="ECO:0008006" key="3">
    <source>
        <dbReference type="Google" id="ProtNLM"/>
    </source>
</evidence>
<name>A0ABT9N8Q6_9ACTO</name>
<keyword evidence="2" id="KW-1185">Reference proteome</keyword>
<dbReference type="Proteomes" id="UP001235966">
    <property type="component" value="Unassembled WGS sequence"/>
</dbReference>
<evidence type="ECO:0000313" key="1">
    <source>
        <dbReference type="EMBL" id="MDP9800080.1"/>
    </source>
</evidence>
<protein>
    <recommendedName>
        <fullName evidence="3">RNA polymerase sigma-70 region 4 domain-containing protein</fullName>
    </recommendedName>
</protein>
<organism evidence="1 2">
    <name type="scientific">Arcanobacterium wilhelmae</name>
    <dbReference type="NCBI Taxonomy" id="1803177"/>
    <lineage>
        <taxon>Bacteria</taxon>
        <taxon>Bacillati</taxon>
        <taxon>Actinomycetota</taxon>
        <taxon>Actinomycetes</taxon>
        <taxon>Actinomycetales</taxon>
        <taxon>Actinomycetaceae</taxon>
        <taxon>Arcanobacterium</taxon>
    </lineage>
</organism>
<proteinExistence type="predicted"/>
<sequence length="78" mass="8700">MAEDQVGIHVVPRLPRAFTDAMESAKESRRVAEEANARSAREYRQAARVLQEEGITLRDIGMLLGVSYQRAGQLTKEA</sequence>